<dbReference type="InterPro" id="IPR036890">
    <property type="entry name" value="HATPase_C_sf"/>
</dbReference>
<dbReference type="GO" id="GO:0005886">
    <property type="term" value="C:plasma membrane"/>
    <property type="evidence" value="ECO:0007669"/>
    <property type="project" value="UniProtKB-SubCell"/>
</dbReference>
<organism evidence="17 18">
    <name type="scientific">Brevibacillus fluminis</name>
    <dbReference type="NCBI Taxonomy" id="511487"/>
    <lineage>
        <taxon>Bacteria</taxon>
        <taxon>Bacillati</taxon>
        <taxon>Bacillota</taxon>
        <taxon>Bacilli</taxon>
        <taxon>Bacillales</taxon>
        <taxon>Paenibacillaceae</taxon>
        <taxon>Brevibacillus</taxon>
    </lineage>
</organism>
<evidence type="ECO:0000256" key="3">
    <source>
        <dbReference type="ARBA" id="ARBA00012438"/>
    </source>
</evidence>
<dbReference type="RefSeq" id="WP_122916800.1">
    <property type="nucleotide sequence ID" value="NZ_RHHQ01000005.1"/>
</dbReference>
<evidence type="ECO:0000259" key="16">
    <source>
        <dbReference type="PROSITE" id="PS50109"/>
    </source>
</evidence>
<evidence type="ECO:0000256" key="14">
    <source>
        <dbReference type="SAM" id="Coils"/>
    </source>
</evidence>
<dbReference type="CDD" id="cd00082">
    <property type="entry name" value="HisKA"/>
    <property type="match status" value="1"/>
</dbReference>
<dbReference type="Gene3D" id="1.10.287.130">
    <property type="match status" value="1"/>
</dbReference>
<dbReference type="CDD" id="cd12912">
    <property type="entry name" value="PDC2_MCP_like"/>
    <property type="match status" value="1"/>
</dbReference>
<keyword evidence="4" id="KW-1003">Cell membrane</keyword>
<evidence type="ECO:0000256" key="15">
    <source>
        <dbReference type="SAM" id="Phobius"/>
    </source>
</evidence>
<dbReference type="CDD" id="cd18773">
    <property type="entry name" value="PDC1_HK_sensor"/>
    <property type="match status" value="1"/>
</dbReference>
<accession>A0A3M8DTB6</accession>
<keyword evidence="8" id="KW-0547">Nucleotide-binding</keyword>
<dbReference type="InterPro" id="IPR033479">
    <property type="entry name" value="dCache_1"/>
</dbReference>
<evidence type="ECO:0000256" key="5">
    <source>
        <dbReference type="ARBA" id="ARBA00022553"/>
    </source>
</evidence>
<gene>
    <name evidence="17" type="ORF">EDM56_05035</name>
</gene>
<keyword evidence="7 15" id="KW-0812">Transmembrane</keyword>
<dbReference type="Pfam" id="PF02518">
    <property type="entry name" value="HATPase_c"/>
    <property type="match status" value="1"/>
</dbReference>
<evidence type="ECO:0000256" key="8">
    <source>
        <dbReference type="ARBA" id="ARBA00022741"/>
    </source>
</evidence>
<dbReference type="FunFam" id="3.30.565.10:FF:000006">
    <property type="entry name" value="Sensor histidine kinase WalK"/>
    <property type="match status" value="1"/>
</dbReference>
<evidence type="ECO:0000256" key="13">
    <source>
        <dbReference type="ARBA" id="ARBA00023136"/>
    </source>
</evidence>
<protein>
    <recommendedName>
        <fullName evidence="3">histidine kinase</fullName>
        <ecNumber evidence="3">2.7.13.3</ecNumber>
    </recommendedName>
</protein>
<dbReference type="InterPro" id="IPR003661">
    <property type="entry name" value="HisK_dim/P_dom"/>
</dbReference>
<dbReference type="SUPFAM" id="SSF103190">
    <property type="entry name" value="Sensory domain-like"/>
    <property type="match status" value="1"/>
</dbReference>
<dbReference type="SMART" id="SM00388">
    <property type="entry name" value="HisKA"/>
    <property type="match status" value="1"/>
</dbReference>
<dbReference type="Gene3D" id="3.30.565.10">
    <property type="entry name" value="Histidine kinase-like ATPase, C-terminal domain"/>
    <property type="match status" value="1"/>
</dbReference>
<evidence type="ECO:0000256" key="4">
    <source>
        <dbReference type="ARBA" id="ARBA00022475"/>
    </source>
</evidence>
<dbReference type="PROSITE" id="PS50109">
    <property type="entry name" value="HIS_KIN"/>
    <property type="match status" value="1"/>
</dbReference>
<feature type="domain" description="Histidine kinase" evidence="16">
    <location>
        <begin position="324"/>
        <end position="542"/>
    </location>
</feature>
<dbReference type="SMART" id="SM00387">
    <property type="entry name" value="HATPase_c"/>
    <property type="match status" value="1"/>
</dbReference>
<dbReference type="SUPFAM" id="SSF55874">
    <property type="entry name" value="ATPase domain of HSP90 chaperone/DNA topoisomerase II/histidine kinase"/>
    <property type="match status" value="1"/>
</dbReference>
<dbReference type="InterPro" id="IPR005467">
    <property type="entry name" value="His_kinase_dom"/>
</dbReference>
<keyword evidence="11 15" id="KW-1133">Transmembrane helix</keyword>
<feature type="coiled-coil region" evidence="14">
    <location>
        <begin position="300"/>
        <end position="327"/>
    </location>
</feature>
<dbReference type="GO" id="GO:0000155">
    <property type="term" value="F:phosphorelay sensor kinase activity"/>
    <property type="evidence" value="ECO:0007669"/>
    <property type="project" value="InterPro"/>
</dbReference>
<dbReference type="InterPro" id="IPR004358">
    <property type="entry name" value="Sig_transdc_His_kin-like_C"/>
</dbReference>
<dbReference type="Proteomes" id="UP000271031">
    <property type="component" value="Unassembled WGS sequence"/>
</dbReference>
<evidence type="ECO:0000256" key="2">
    <source>
        <dbReference type="ARBA" id="ARBA00004651"/>
    </source>
</evidence>
<keyword evidence="9 17" id="KW-0418">Kinase</keyword>
<keyword evidence="5" id="KW-0597">Phosphoprotein</keyword>
<comment type="subcellular location">
    <subcellularLocation>
        <location evidence="2">Cell membrane</location>
        <topology evidence="2">Multi-pass membrane protein</topology>
    </subcellularLocation>
</comment>
<dbReference type="PRINTS" id="PR00344">
    <property type="entry name" value="BCTRLSENSOR"/>
</dbReference>
<keyword evidence="10" id="KW-0067">ATP-binding</keyword>
<proteinExistence type="predicted"/>
<name>A0A3M8DTB6_9BACL</name>
<dbReference type="Gene3D" id="3.30.450.20">
    <property type="entry name" value="PAS domain"/>
    <property type="match status" value="2"/>
</dbReference>
<dbReference type="CDD" id="cd00075">
    <property type="entry name" value="HATPase"/>
    <property type="match status" value="1"/>
</dbReference>
<dbReference type="OrthoDB" id="9806130at2"/>
<keyword evidence="14" id="KW-0175">Coiled coil</keyword>
<keyword evidence="12" id="KW-0902">Two-component regulatory system</keyword>
<evidence type="ECO:0000256" key="10">
    <source>
        <dbReference type="ARBA" id="ARBA00022840"/>
    </source>
</evidence>
<dbReference type="InterPro" id="IPR050736">
    <property type="entry name" value="Sensor_HK_Regulatory"/>
</dbReference>
<dbReference type="GO" id="GO:0005524">
    <property type="term" value="F:ATP binding"/>
    <property type="evidence" value="ECO:0007669"/>
    <property type="project" value="UniProtKB-KW"/>
</dbReference>
<dbReference type="SUPFAM" id="SSF47384">
    <property type="entry name" value="Homodimeric domain of signal transducing histidine kinase"/>
    <property type="match status" value="1"/>
</dbReference>
<dbReference type="Pfam" id="PF02743">
    <property type="entry name" value="dCache_1"/>
    <property type="match status" value="1"/>
</dbReference>
<dbReference type="InterPro" id="IPR029151">
    <property type="entry name" value="Sensor-like_sf"/>
</dbReference>
<dbReference type="PANTHER" id="PTHR43711:SF1">
    <property type="entry name" value="HISTIDINE KINASE 1"/>
    <property type="match status" value="1"/>
</dbReference>
<reference evidence="17 18" key="1">
    <citation type="submission" date="2018-10" db="EMBL/GenBank/DDBJ databases">
        <title>Phylogenomics of Brevibacillus.</title>
        <authorList>
            <person name="Dunlap C."/>
        </authorList>
    </citation>
    <scope>NUCLEOTIDE SEQUENCE [LARGE SCALE GENOMIC DNA]</scope>
    <source>
        <strain evidence="17 18">JCM 15716</strain>
    </source>
</reference>
<evidence type="ECO:0000313" key="17">
    <source>
        <dbReference type="EMBL" id="RNB91408.1"/>
    </source>
</evidence>
<keyword evidence="18" id="KW-1185">Reference proteome</keyword>
<dbReference type="InterPro" id="IPR003594">
    <property type="entry name" value="HATPase_dom"/>
</dbReference>
<evidence type="ECO:0000313" key="18">
    <source>
        <dbReference type="Proteomes" id="UP000271031"/>
    </source>
</evidence>
<comment type="caution">
    <text evidence="17">The sequence shown here is derived from an EMBL/GenBank/DDBJ whole genome shotgun (WGS) entry which is preliminary data.</text>
</comment>
<evidence type="ECO:0000256" key="9">
    <source>
        <dbReference type="ARBA" id="ARBA00022777"/>
    </source>
</evidence>
<keyword evidence="6" id="KW-0808">Transferase</keyword>
<keyword evidence="13 15" id="KW-0472">Membrane</keyword>
<evidence type="ECO:0000256" key="7">
    <source>
        <dbReference type="ARBA" id="ARBA00022692"/>
    </source>
</evidence>
<dbReference type="PANTHER" id="PTHR43711">
    <property type="entry name" value="TWO-COMPONENT HISTIDINE KINASE"/>
    <property type="match status" value="1"/>
</dbReference>
<dbReference type="InterPro" id="IPR036097">
    <property type="entry name" value="HisK_dim/P_sf"/>
</dbReference>
<evidence type="ECO:0000256" key="11">
    <source>
        <dbReference type="ARBA" id="ARBA00022989"/>
    </source>
</evidence>
<comment type="catalytic activity">
    <reaction evidence="1">
        <text>ATP + protein L-histidine = ADP + protein N-phospho-L-histidine.</text>
        <dbReference type="EC" id="2.7.13.3"/>
    </reaction>
</comment>
<dbReference type="Pfam" id="PF00512">
    <property type="entry name" value="HisKA"/>
    <property type="match status" value="1"/>
</dbReference>
<evidence type="ECO:0000256" key="12">
    <source>
        <dbReference type="ARBA" id="ARBA00023012"/>
    </source>
</evidence>
<sequence>MKPRTLRSHLTWIIAIIALIPIVLLGSIQVVQIYQLSQEYTRNQLDSMKRMADAVETYVFYHRTAVETIAADIASTPDRDPRRITSLLQSVNGHFAGFTTLYATDSEGRTIAYHSKAQQGLIHADFHDRDYFQQVAATRSPTISPVFLSQEKPAKPLITIAVPILYTSGHFAGSVIGTLDVSQVVKLVTQYDYGPSAYPVVLDNRGKAIYHPDASIRTVIRDLSGEEVVKAARENGQGLGTFYSSIRKQDELVAYHVIPDLNWIVWVSKSTSAVNAAFFKSLESSSLLIVLTLLVTLGIGAFLAKRHAELEQRVDRLKNDLISLASHEFKTPITSIKGSVETLLRRDAQWDEEFKRELLEGVHEDIGRIQELIDEWLDISKIESGVLHVSLEPLRVRPIVEEAWRRLPKAQQEAAIFEADIPPHLPLIHGDKNRLEQVLVNLYTNALRYNQQQPHIRVTATGDERFVHIRVEDNGIGIAGDHLDKIFDRFYRVDVTASRLTGGTGLGLAISKGIMEAHHGRIAVESKEGTGSAFTLSVPLYSLHDGDNDEETQNFDRG</sequence>
<dbReference type="EC" id="2.7.13.3" evidence="3"/>
<dbReference type="AlphaFoldDB" id="A0A3M8DTB6"/>
<feature type="transmembrane region" description="Helical" evidence="15">
    <location>
        <begin position="12"/>
        <end position="34"/>
    </location>
</feature>
<dbReference type="EMBL" id="RHHQ01000005">
    <property type="protein sequence ID" value="RNB91408.1"/>
    <property type="molecule type" value="Genomic_DNA"/>
</dbReference>
<evidence type="ECO:0000256" key="1">
    <source>
        <dbReference type="ARBA" id="ARBA00000085"/>
    </source>
</evidence>
<evidence type="ECO:0000256" key="6">
    <source>
        <dbReference type="ARBA" id="ARBA00022679"/>
    </source>
</evidence>